<gene>
    <name evidence="1" type="ORF">L6452_34353</name>
</gene>
<dbReference type="EMBL" id="CM042058">
    <property type="protein sequence ID" value="KAI3685119.1"/>
    <property type="molecule type" value="Genomic_DNA"/>
</dbReference>
<proteinExistence type="predicted"/>
<accession>A0ACB8YJJ5</accession>
<organism evidence="1 2">
    <name type="scientific">Arctium lappa</name>
    <name type="common">Greater burdock</name>
    <name type="synonym">Lappa major</name>
    <dbReference type="NCBI Taxonomy" id="4217"/>
    <lineage>
        <taxon>Eukaryota</taxon>
        <taxon>Viridiplantae</taxon>
        <taxon>Streptophyta</taxon>
        <taxon>Embryophyta</taxon>
        <taxon>Tracheophyta</taxon>
        <taxon>Spermatophyta</taxon>
        <taxon>Magnoliopsida</taxon>
        <taxon>eudicotyledons</taxon>
        <taxon>Gunneridae</taxon>
        <taxon>Pentapetalae</taxon>
        <taxon>asterids</taxon>
        <taxon>campanulids</taxon>
        <taxon>Asterales</taxon>
        <taxon>Asteraceae</taxon>
        <taxon>Carduoideae</taxon>
        <taxon>Cardueae</taxon>
        <taxon>Arctiinae</taxon>
        <taxon>Arctium</taxon>
    </lineage>
</organism>
<protein>
    <submittedName>
        <fullName evidence="1">Uncharacterized protein</fullName>
    </submittedName>
</protein>
<dbReference type="Proteomes" id="UP001055879">
    <property type="component" value="Linkage Group LG12"/>
</dbReference>
<reference evidence="1 2" key="2">
    <citation type="journal article" date="2022" name="Mol. Ecol. Resour.">
        <title>The genomes of chicory, endive, great burdock and yacon provide insights into Asteraceae paleo-polyploidization history and plant inulin production.</title>
        <authorList>
            <person name="Fan W."/>
            <person name="Wang S."/>
            <person name="Wang H."/>
            <person name="Wang A."/>
            <person name="Jiang F."/>
            <person name="Liu H."/>
            <person name="Zhao H."/>
            <person name="Xu D."/>
            <person name="Zhang Y."/>
        </authorList>
    </citation>
    <scope>NUCLEOTIDE SEQUENCE [LARGE SCALE GENOMIC DNA]</scope>
    <source>
        <strain evidence="2">cv. Niubang</strain>
    </source>
</reference>
<reference evidence="2" key="1">
    <citation type="journal article" date="2022" name="Mol. Ecol. Resour.">
        <title>The genomes of chicory, endive, great burdock and yacon provide insights into Asteraceae palaeo-polyploidization history and plant inulin production.</title>
        <authorList>
            <person name="Fan W."/>
            <person name="Wang S."/>
            <person name="Wang H."/>
            <person name="Wang A."/>
            <person name="Jiang F."/>
            <person name="Liu H."/>
            <person name="Zhao H."/>
            <person name="Xu D."/>
            <person name="Zhang Y."/>
        </authorList>
    </citation>
    <scope>NUCLEOTIDE SEQUENCE [LARGE SCALE GENOMIC DNA]</scope>
    <source>
        <strain evidence="2">cv. Niubang</strain>
    </source>
</reference>
<name>A0ACB8YJJ5_ARCLA</name>
<keyword evidence="2" id="KW-1185">Reference proteome</keyword>
<evidence type="ECO:0000313" key="1">
    <source>
        <dbReference type="EMBL" id="KAI3685119.1"/>
    </source>
</evidence>
<sequence>MSKMLIGNFWLTCVYDDETKQNSTSIFLDPTSPDITFGVDDVRRALQILSYPSYDKFPLGNEHDKVVDTLNYIHGDNDCGRGTFLRKNIGGPSSVMAPSLPSLVKPVSKKKSSKATDLIALAKMTLPPNEPSVFAQDAIENLGDPQPPSSPFSMVVEDDLDFSPVQGSAFSLHGLSSDHFMVDVYALPGETSVLPKGFNPSSASRSAESPNGSSKHSSTDDSSSSPSPTDASLNRCHVPFDDPYRILPHHPPTPTRVQDCAPKTRDPPPTATSTAFLEDLLEDIRDANRQHRMVGSQFGALKVVLASFVKATLEQLKSLQDSNHHHTISVTALKAASDARDDEVRRLQASSQSQ</sequence>
<evidence type="ECO:0000313" key="2">
    <source>
        <dbReference type="Proteomes" id="UP001055879"/>
    </source>
</evidence>
<comment type="caution">
    <text evidence="1">The sequence shown here is derived from an EMBL/GenBank/DDBJ whole genome shotgun (WGS) entry which is preliminary data.</text>
</comment>